<gene>
    <name evidence="6" type="ORF">ACFO8L_06595</name>
</gene>
<organism evidence="6 7">
    <name type="scientific">Sphaerisporangium corydalis</name>
    <dbReference type="NCBI Taxonomy" id="1441875"/>
    <lineage>
        <taxon>Bacteria</taxon>
        <taxon>Bacillati</taxon>
        <taxon>Actinomycetota</taxon>
        <taxon>Actinomycetes</taxon>
        <taxon>Streptosporangiales</taxon>
        <taxon>Streptosporangiaceae</taxon>
        <taxon>Sphaerisporangium</taxon>
    </lineage>
</organism>
<dbReference type="InterPro" id="IPR000182">
    <property type="entry name" value="GNAT_dom"/>
</dbReference>
<dbReference type="PANTHER" id="PTHR10091">
    <property type="entry name" value="ALDOSE-1-EPIMERASE"/>
    <property type="match status" value="1"/>
</dbReference>
<dbReference type="Pfam" id="PF01263">
    <property type="entry name" value="Aldose_epim"/>
    <property type="match status" value="1"/>
</dbReference>
<feature type="compositionally biased region" description="Low complexity" evidence="4">
    <location>
        <begin position="325"/>
        <end position="337"/>
    </location>
</feature>
<protein>
    <submittedName>
        <fullName evidence="6">Galactose mutarotase</fullName>
    </submittedName>
</protein>
<comment type="caution">
    <text evidence="6">The sequence shown here is derived from an EMBL/GenBank/DDBJ whole genome shotgun (WGS) entry which is preliminary data.</text>
</comment>
<dbReference type="EMBL" id="JBHSFN010000003">
    <property type="protein sequence ID" value="MFC4585730.1"/>
    <property type="molecule type" value="Genomic_DNA"/>
</dbReference>
<dbReference type="Pfam" id="PF00583">
    <property type="entry name" value="Acetyltransf_1"/>
    <property type="match status" value="1"/>
</dbReference>
<dbReference type="SUPFAM" id="SSF74650">
    <property type="entry name" value="Galactose mutarotase-like"/>
    <property type="match status" value="1"/>
</dbReference>
<dbReference type="InterPro" id="IPR047215">
    <property type="entry name" value="Galactose_mutarotase-like"/>
</dbReference>
<comment type="similarity">
    <text evidence="1">Belongs to the aldose epimerase family.</text>
</comment>
<sequence length="516" mass="55283">MGTTRGHAGAGPAPVHAYTLDTGHGLAITVWTYGATLVEVLVPDRAGHAANVVVRLPDLAAYEDPAVNAYVGSTVGRYCRCVANGTFTLDGVVHELDRNDGRHHVHGGPLGFDRFVWDAEAETTGDRLVLRLRLDSPDGDQGYPGALTAEARYEVDRHGRLTFGYSATTTASTFAGLTNHAFWNLSGTGGTVDGHLLAVNSARVVGFDPELIPLPGPPRDVTGTALDRRTARPVGDDRLDHFYALGDPGWAADLTHEASGRAMRVVTDQPGMGVYSADHFRWPRAGICLETGAWPDAPNRQDFPSARLDPGQTYGHRTTHEFRTARPGRPGARGTGTDMTGSTPAVDTWEVGTDPRELHDLLVACDAYQAERTGTPVPARVIETTESRVRSGAVHLLRRGTEAVAMFTLTDRPPFDPAGLDLPEGGRLMYLSRLAVKPELLEQGSLVGVQCVRKAIELARGLGADALHAEANPDLTGTRALLAHLGFEQHGPVHSDGTGRRYVHLRKPLRPGPAPA</sequence>
<dbReference type="Proteomes" id="UP001595891">
    <property type="component" value="Unassembled WGS sequence"/>
</dbReference>
<dbReference type="PANTHER" id="PTHR10091:SF0">
    <property type="entry name" value="GALACTOSE MUTAROTASE"/>
    <property type="match status" value="1"/>
</dbReference>
<evidence type="ECO:0000256" key="1">
    <source>
        <dbReference type="ARBA" id="ARBA00006206"/>
    </source>
</evidence>
<evidence type="ECO:0000256" key="2">
    <source>
        <dbReference type="ARBA" id="ARBA00023235"/>
    </source>
</evidence>
<proteinExistence type="inferred from homology"/>
<keyword evidence="7" id="KW-1185">Reference proteome</keyword>
<feature type="domain" description="N-acetyltransferase" evidence="5">
    <location>
        <begin position="351"/>
        <end position="510"/>
    </location>
</feature>
<keyword evidence="3" id="KW-0119">Carbohydrate metabolism</keyword>
<evidence type="ECO:0000256" key="4">
    <source>
        <dbReference type="SAM" id="MobiDB-lite"/>
    </source>
</evidence>
<dbReference type="InterPro" id="IPR011013">
    <property type="entry name" value="Gal_mutarotase_sf_dom"/>
</dbReference>
<evidence type="ECO:0000313" key="6">
    <source>
        <dbReference type="EMBL" id="MFC4585730.1"/>
    </source>
</evidence>
<evidence type="ECO:0000313" key="7">
    <source>
        <dbReference type="Proteomes" id="UP001595891"/>
    </source>
</evidence>
<dbReference type="SUPFAM" id="SSF55729">
    <property type="entry name" value="Acyl-CoA N-acyltransferases (Nat)"/>
    <property type="match status" value="1"/>
</dbReference>
<dbReference type="PROSITE" id="PS51186">
    <property type="entry name" value="GNAT"/>
    <property type="match status" value="1"/>
</dbReference>
<evidence type="ECO:0000256" key="3">
    <source>
        <dbReference type="ARBA" id="ARBA00023277"/>
    </source>
</evidence>
<accession>A0ABV9E9Z3</accession>
<dbReference type="CDD" id="cd09019">
    <property type="entry name" value="galactose_mutarotase_like"/>
    <property type="match status" value="1"/>
</dbReference>
<dbReference type="Gene3D" id="2.70.98.10">
    <property type="match status" value="1"/>
</dbReference>
<dbReference type="InterPro" id="IPR016181">
    <property type="entry name" value="Acyl_CoA_acyltransferase"/>
</dbReference>
<dbReference type="Gene3D" id="3.40.630.30">
    <property type="match status" value="1"/>
</dbReference>
<dbReference type="InterPro" id="IPR014718">
    <property type="entry name" value="GH-type_carb-bd"/>
</dbReference>
<dbReference type="InterPro" id="IPR008183">
    <property type="entry name" value="Aldose_1/G6P_1-epimerase"/>
</dbReference>
<dbReference type="RefSeq" id="WP_262841282.1">
    <property type="nucleotide sequence ID" value="NZ_JANZYP010000004.1"/>
</dbReference>
<keyword evidence="2" id="KW-0413">Isomerase</keyword>
<reference evidence="7" key="1">
    <citation type="journal article" date="2019" name="Int. J. Syst. Evol. Microbiol.">
        <title>The Global Catalogue of Microorganisms (GCM) 10K type strain sequencing project: providing services to taxonomists for standard genome sequencing and annotation.</title>
        <authorList>
            <consortium name="The Broad Institute Genomics Platform"/>
            <consortium name="The Broad Institute Genome Sequencing Center for Infectious Disease"/>
            <person name="Wu L."/>
            <person name="Ma J."/>
        </authorList>
    </citation>
    <scope>NUCLEOTIDE SEQUENCE [LARGE SCALE GENOMIC DNA]</scope>
    <source>
        <strain evidence="7">CCUG 49560</strain>
    </source>
</reference>
<feature type="region of interest" description="Disordered" evidence="4">
    <location>
        <begin position="322"/>
        <end position="345"/>
    </location>
</feature>
<name>A0ABV9E9Z3_9ACTN</name>
<evidence type="ECO:0000259" key="5">
    <source>
        <dbReference type="PROSITE" id="PS51186"/>
    </source>
</evidence>